<feature type="region of interest" description="Disordered" evidence="2">
    <location>
        <begin position="383"/>
        <end position="481"/>
    </location>
</feature>
<gene>
    <name evidence="4" type="ORF">SHTP_2597</name>
</gene>
<dbReference type="InterPro" id="IPR000030">
    <property type="entry name" value="PPE_dom"/>
</dbReference>
<reference evidence="4 5" key="1">
    <citation type="submission" date="2016-08" db="EMBL/GenBank/DDBJ databases">
        <title>Complete genome sequence of Mycobacterium shinshuense, a subspecies of M. ulcerans.</title>
        <authorList>
            <person name="Yoshida M."/>
            <person name="Ogura Y."/>
            <person name="Hayashi T."/>
            <person name="Hoshino Y."/>
        </authorList>
    </citation>
    <scope>NUCLEOTIDE SEQUENCE [LARGE SCALE GENOMIC DNA]</scope>
    <source>
        <strain evidence="5">ATCC 33728</strain>
    </source>
</reference>
<feature type="domain" description="PPE" evidence="3">
    <location>
        <begin position="6"/>
        <end position="168"/>
    </location>
</feature>
<accession>A0A1B4Y3U2</accession>
<organism evidence="4 5">
    <name type="scientific">Mycobacterium ulcerans subsp. shinshuense</name>
    <dbReference type="NCBI Taxonomy" id="1124626"/>
    <lineage>
        <taxon>Bacteria</taxon>
        <taxon>Bacillati</taxon>
        <taxon>Actinomycetota</taxon>
        <taxon>Actinomycetes</taxon>
        <taxon>Mycobacteriales</taxon>
        <taxon>Mycobacteriaceae</taxon>
        <taxon>Mycobacterium</taxon>
        <taxon>Mycobacterium ulcerans group</taxon>
    </lineage>
</organism>
<evidence type="ECO:0000313" key="5">
    <source>
        <dbReference type="Proteomes" id="UP000218067"/>
    </source>
</evidence>
<protein>
    <submittedName>
        <fullName evidence="4">PPE family protein</fullName>
    </submittedName>
</protein>
<evidence type="ECO:0000313" key="4">
    <source>
        <dbReference type="EMBL" id="BAV41702.1"/>
    </source>
</evidence>
<dbReference type="SUPFAM" id="SSF140459">
    <property type="entry name" value="PE/PPE dimer-like"/>
    <property type="match status" value="1"/>
</dbReference>
<evidence type="ECO:0000259" key="3">
    <source>
        <dbReference type="Pfam" id="PF00823"/>
    </source>
</evidence>
<dbReference type="Pfam" id="PF00823">
    <property type="entry name" value="PPE"/>
    <property type="match status" value="1"/>
</dbReference>
<feature type="compositionally biased region" description="Polar residues" evidence="2">
    <location>
        <begin position="400"/>
        <end position="430"/>
    </location>
</feature>
<dbReference type="Gene3D" id="1.20.1260.20">
    <property type="entry name" value="PPE superfamily"/>
    <property type="match status" value="1"/>
</dbReference>
<evidence type="ECO:0000256" key="1">
    <source>
        <dbReference type="ARBA" id="ARBA00010652"/>
    </source>
</evidence>
<dbReference type="Proteomes" id="UP000218067">
    <property type="component" value="Chromosome"/>
</dbReference>
<sequence length="481" mass="49576">MTFPIWFALPPEVHSTLLSTGPGPSALWSAAAAWRALATQYTDISDELTQLLAAVRAGSWDGPTAERFVAAHQPFLDWLAQAAAVANAAATAHESAAAGYTSALAAMPTLVELATNHAVHGALVATNFFGINTIPIAFNESDYMRMWVQAAITMTGYQAVSQHSVTATPRTSPAPQIMTADAAPAATSSMPDPVKIILQALLGFLNFLRNLAAETLSGPLEKFVVHVLDSFISFASGSVFKFVAYAVLDPMIYFGPFTPAISPLGLPAVTVGLAGLAGISTPPQTAPPLPDVAQSAPPNHQISPATTGVAVAGVSSGATVAGSTPTAHAAAAPSGPSSAGPVAAQSFYAVLGPDGGGHTPTTNGKTLAGATADAVAPAARLPGDQARAASRRARTAQNAYASTAMNSLTPTDTRPRWTHQQRSQAPSANTARMRLNFPEKSPKQLLDNRIGSPRAGKPDSPKPQRYPCCHAPGPTPTPARH</sequence>
<proteinExistence type="inferred from homology"/>
<dbReference type="PANTHER" id="PTHR46766:SF1">
    <property type="entry name" value="GLUTAMINE-RICH PROTEIN 2"/>
    <property type="match status" value="1"/>
</dbReference>
<dbReference type="InterPro" id="IPR038332">
    <property type="entry name" value="PPE_sf"/>
</dbReference>
<comment type="similarity">
    <text evidence="1">Belongs to the mycobacterial PPE family.</text>
</comment>
<dbReference type="AlphaFoldDB" id="A0A1B4Y3U2"/>
<dbReference type="GO" id="GO:0052572">
    <property type="term" value="P:response to host immune response"/>
    <property type="evidence" value="ECO:0007669"/>
    <property type="project" value="TreeGrafter"/>
</dbReference>
<evidence type="ECO:0000256" key="2">
    <source>
        <dbReference type="SAM" id="MobiDB-lite"/>
    </source>
</evidence>
<dbReference type="EMBL" id="AP017624">
    <property type="protein sequence ID" value="BAV41702.1"/>
    <property type="molecule type" value="Genomic_DNA"/>
</dbReference>
<dbReference type="PANTHER" id="PTHR46766">
    <property type="entry name" value="GLUTAMINE-RICH PROTEIN 2"/>
    <property type="match status" value="1"/>
</dbReference>
<name>A0A1B4Y3U2_MYCUL</name>